<keyword evidence="1" id="KW-0393">Immunoglobulin domain</keyword>
<dbReference type="PROSITE" id="PS50835">
    <property type="entry name" value="IG_LIKE"/>
    <property type="match status" value="4"/>
</dbReference>
<keyword evidence="2" id="KW-1133">Transmembrane helix</keyword>
<reference evidence="4" key="1">
    <citation type="thesis" date="2020" institute="ProQuest LLC" country="789 East Eisenhower Parkway, Ann Arbor, MI, USA">
        <title>Comparative Genomics and Chromosome Evolution.</title>
        <authorList>
            <person name="Mudd A.B."/>
        </authorList>
    </citation>
    <scope>NUCLEOTIDE SEQUENCE</scope>
    <source>
        <strain evidence="4">Female2</strain>
        <tissue evidence="4">Blood</tissue>
    </source>
</reference>
<proteinExistence type="predicted"/>
<dbReference type="SUPFAM" id="SSF48726">
    <property type="entry name" value="Immunoglobulin"/>
    <property type="match status" value="4"/>
</dbReference>
<organism evidence="4 5">
    <name type="scientific">Hymenochirus boettgeri</name>
    <name type="common">Congo dwarf clawed frog</name>
    <dbReference type="NCBI Taxonomy" id="247094"/>
    <lineage>
        <taxon>Eukaryota</taxon>
        <taxon>Metazoa</taxon>
        <taxon>Chordata</taxon>
        <taxon>Craniata</taxon>
        <taxon>Vertebrata</taxon>
        <taxon>Euteleostomi</taxon>
        <taxon>Amphibia</taxon>
        <taxon>Batrachia</taxon>
        <taxon>Anura</taxon>
        <taxon>Pipoidea</taxon>
        <taxon>Pipidae</taxon>
        <taxon>Pipinae</taxon>
        <taxon>Hymenochirus</taxon>
    </lineage>
</organism>
<evidence type="ECO:0000259" key="3">
    <source>
        <dbReference type="PROSITE" id="PS50835"/>
    </source>
</evidence>
<evidence type="ECO:0000313" key="5">
    <source>
        <dbReference type="Proteomes" id="UP000812440"/>
    </source>
</evidence>
<evidence type="ECO:0000256" key="2">
    <source>
        <dbReference type="SAM" id="Phobius"/>
    </source>
</evidence>
<feature type="domain" description="Ig-like" evidence="3">
    <location>
        <begin position="332"/>
        <end position="435"/>
    </location>
</feature>
<dbReference type="InterPro" id="IPR003599">
    <property type="entry name" value="Ig_sub"/>
</dbReference>
<gene>
    <name evidence="4" type="ORF">GDO86_001588</name>
</gene>
<dbReference type="InterPro" id="IPR003597">
    <property type="entry name" value="Ig_C1-set"/>
</dbReference>
<dbReference type="CDD" id="cd05768">
    <property type="entry name" value="IgC1_CH3_IgAGD_CH4_IgAEM"/>
    <property type="match status" value="1"/>
</dbReference>
<keyword evidence="2" id="KW-0472">Membrane</keyword>
<accession>A0A8T2KGC4</accession>
<dbReference type="CDD" id="cd16093">
    <property type="entry name" value="IgC1_CH2_Mu"/>
    <property type="match status" value="1"/>
</dbReference>
<feature type="domain" description="Ig-like" evidence="3">
    <location>
        <begin position="11"/>
        <end position="103"/>
    </location>
</feature>
<dbReference type="InterPro" id="IPR007110">
    <property type="entry name" value="Ig-like_dom"/>
</dbReference>
<dbReference type="SMART" id="SM00407">
    <property type="entry name" value="IGc1"/>
    <property type="match status" value="4"/>
</dbReference>
<dbReference type="Pfam" id="PF07654">
    <property type="entry name" value="C1-set"/>
    <property type="match status" value="4"/>
</dbReference>
<dbReference type="InterPro" id="IPR050380">
    <property type="entry name" value="Immune_Resp_Modulators"/>
</dbReference>
<dbReference type="AlphaFoldDB" id="A0A8T2KGC4"/>
<dbReference type="InterPro" id="IPR003006">
    <property type="entry name" value="Ig/MHC_CS"/>
</dbReference>
<dbReference type="FunFam" id="2.60.40.10:FF:000463">
    <property type="entry name" value="Immunoglobulin heavy constant gamma 1"/>
    <property type="match status" value="2"/>
</dbReference>
<dbReference type="CDD" id="cd21819">
    <property type="entry name" value="IgC1_CH1_IgM"/>
    <property type="match status" value="1"/>
</dbReference>
<sequence>MVTVTSAETSPPLLYPLISCGPSMDPMTLGCLAKDFLPDSIKFSWADKTNNSINTGLKSFKPVLQTSGTFTASSQINVESASWNRRDPFYCSAKHVETTKTVELKKKENKPPVISIHSPSKDAINGNETLSIICLCTGFTPKDITIKWLKNGKQTDTGVRTEDPVSGKNGDYDVTSFISITRKEWDLDTMYSCVVSHESTGFHQSKNMSKILMCDTVVPSNLQVITIPPSFESIFESKSAKLTCLVSNMGNSEDLRSISWYKISGEKEISLTTTIGDPLYNDNRTYSVEGTATVCADEWNQDNFICKVEHTELASVKEVPLSKRKGDNLMTPSVYVFPPHHEELPLKEKATITCLVKGFNPPDIFVKWLHNNTEVFQNQYRNTNTIEEISSKERKTFFLYSMLTIESKIWEEGGSFTCVVGHESLPLQLTQKTIDKFSARGLFIDEEEEIASLWTTASTFIVLFLLSLFYSATITLFKVSKQRSMLIIQC</sequence>
<name>A0A8T2KGC4_9PIPI</name>
<dbReference type="FunFam" id="2.60.40.10:FF:000998">
    <property type="entry name" value="Immunoglobulin heavy constant epsilon"/>
    <property type="match status" value="1"/>
</dbReference>
<dbReference type="PANTHER" id="PTHR23411">
    <property type="entry name" value="TAPASIN"/>
    <property type="match status" value="1"/>
</dbReference>
<dbReference type="Proteomes" id="UP000812440">
    <property type="component" value="Chromosome 1"/>
</dbReference>
<dbReference type="SMART" id="SM00409">
    <property type="entry name" value="IG"/>
    <property type="match status" value="3"/>
</dbReference>
<dbReference type="EMBL" id="JAACNH010000001">
    <property type="protein sequence ID" value="KAG8455463.1"/>
    <property type="molecule type" value="Genomic_DNA"/>
</dbReference>
<feature type="transmembrane region" description="Helical" evidence="2">
    <location>
        <begin position="453"/>
        <end position="477"/>
    </location>
</feature>
<keyword evidence="2" id="KW-0812">Transmembrane</keyword>
<evidence type="ECO:0000313" key="4">
    <source>
        <dbReference type="EMBL" id="KAG8455463.1"/>
    </source>
</evidence>
<comment type="caution">
    <text evidence="4">The sequence shown here is derived from an EMBL/GenBank/DDBJ whole genome shotgun (WGS) entry which is preliminary data.</text>
</comment>
<feature type="domain" description="Ig-like" evidence="3">
    <location>
        <begin position="111"/>
        <end position="209"/>
    </location>
</feature>
<evidence type="ECO:0000256" key="1">
    <source>
        <dbReference type="ARBA" id="ARBA00023319"/>
    </source>
</evidence>
<dbReference type="InterPro" id="IPR013783">
    <property type="entry name" value="Ig-like_fold"/>
</dbReference>
<dbReference type="PROSITE" id="PS00290">
    <property type="entry name" value="IG_MHC"/>
    <property type="match status" value="2"/>
</dbReference>
<dbReference type="InterPro" id="IPR036179">
    <property type="entry name" value="Ig-like_dom_sf"/>
</dbReference>
<feature type="domain" description="Ig-like" evidence="3">
    <location>
        <begin position="219"/>
        <end position="322"/>
    </location>
</feature>
<dbReference type="OrthoDB" id="8694217at2759"/>
<dbReference type="Gene3D" id="2.60.40.10">
    <property type="entry name" value="Immunoglobulins"/>
    <property type="match status" value="4"/>
</dbReference>
<keyword evidence="5" id="KW-1185">Reference proteome</keyword>
<protein>
    <recommendedName>
        <fullName evidence="3">Ig-like domain-containing protein</fullName>
    </recommendedName>
</protein>